<reference evidence="4 5" key="1">
    <citation type="journal article" date="2011" name="J. Gen. Appl. Microbiol.">
        <title>Draft genome sequencing of the enigmatic yeast Saitoella complicata.</title>
        <authorList>
            <person name="Nishida H."/>
            <person name="Hamamoto M."/>
            <person name="Sugiyama J."/>
        </authorList>
    </citation>
    <scope>NUCLEOTIDE SEQUENCE [LARGE SCALE GENOMIC DNA]</scope>
    <source>
        <strain evidence="4 5">NRRL Y-17804</strain>
    </source>
</reference>
<dbReference type="Pfam" id="PF26292">
    <property type="entry name" value="PUA_elF2D"/>
    <property type="match status" value="1"/>
</dbReference>
<sequence>MVRCLIPCRMTRSIDNSNSSSFGVRGVLQLPVGGFHVLANSGVSPLSSHDVQSTSIYPICKMFRKFDPSTDIAGRTQVKSSVVRNIRTKLVQDYPGLEPVLDEILPKKGALTLIKCREHISILTNQDKEILFFQHYDDAFHPHLRLVHKYPNAFPTLRVDRGAIKFVLNGADIMCPGLTSPGALGGEEIPDIPAERVVVITAQGKEHALAVGFTKMSARDMVSINKGIGVENVHSLGDPLWNFIP</sequence>
<evidence type="ECO:0000313" key="4">
    <source>
        <dbReference type="EMBL" id="GAO49065.1"/>
    </source>
</evidence>
<dbReference type="InterPro" id="IPR048248">
    <property type="entry name" value="PUA_eIF2d-like"/>
</dbReference>
<comment type="caution">
    <text evidence="4">The sequence shown here is derived from an EMBL/GenBank/DDBJ whole genome shotgun (WGS) entry which is preliminary data.</text>
</comment>
<gene>
    <name evidence="4" type="ORF">G7K_3225-t1</name>
</gene>
<dbReference type="InterPro" id="IPR004521">
    <property type="entry name" value="Uncharacterised_CHP00451"/>
</dbReference>
<reference evidence="4 5" key="2">
    <citation type="journal article" date="2014" name="J. Gen. Appl. Microbiol.">
        <title>The early diverging ascomycetous budding yeast Saitoella complicata has three histone deacetylases belonging to the Clr6, Hos2, and Rpd3 lineages.</title>
        <authorList>
            <person name="Nishida H."/>
            <person name="Matsumoto T."/>
            <person name="Kondo S."/>
            <person name="Hamamoto M."/>
            <person name="Yoshikawa H."/>
        </authorList>
    </citation>
    <scope>NUCLEOTIDE SEQUENCE [LARGE SCALE GENOMIC DNA]</scope>
    <source>
        <strain evidence="4 5">NRRL Y-17804</strain>
    </source>
</reference>
<dbReference type="PANTHER" id="PTHR22798:SF0">
    <property type="entry name" value="MALIGNANT T-CELL-AMPLIFIED SEQUENCE 1"/>
    <property type="match status" value="1"/>
</dbReference>
<organism evidence="4 5">
    <name type="scientific">Saitoella complicata (strain BCRC 22490 / CBS 7301 / JCM 7358 / NBRC 10748 / NRRL Y-17804)</name>
    <dbReference type="NCBI Taxonomy" id="698492"/>
    <lineage>
        <taxon>Eukaryota</taxon>
        <taxon>Fungi</taxon>
        <taxon>Dikarya</taxon>
        <taxon>Ascomycota</taxon>
        <taxon>Taphrinomycotina</taxon>
        <taxon>Taphrinomycotina incertae sedis</taxon>
        <taxon>Saitoella</taxon>
    </lineage>
</organism>
<name>A0A0E9NI29_SAICN</name>
<dbReference type="AlphaFoldDB" id="A0A0E9NI29"/>
<dbReference type="GO" id="GO:0001731">
    <property type="term" value="P:formation of translation preinitiation complex"/>
    <property type="evidence" value="ECO:0007669"/>
    <property type="project" value="TreeGrafter"/>
</dbReference>
<dbReference type="EMBL" id="BACD03000019">
    <property type="protein sequence ID" value="GAO49065.1"/>
    <property type="molecule type" value="Genomic_DNA"/>
</dbReference>
<dbReference type="GO" id="GO:0003723">
    <property type="term" value="F:RNA binding"/>
    <property type="evidence" value="ECO:0007669"/>
    <property type="project" value="InterPro"/>
</dbReference>
<dbReference type="OMA" id="GVENIHY"/>
<dbReference type="SUPFAM" id="SSF88697">
    <property type="entry name" value="PUA domain-like"/>
    <property type="match status" value="1"/>
</dbReference>
<evidence type="ECO:0000256" key="2">
    <source>
        <dbReference type="ARBA" id="ARBA00022490"/>
    </source>
</evidence>
<dbReference type="SMART" id="SM00359">
    <property type="entry name" value="PUA"/>
    <property type="match status" value="1"/>
</dbReference>
<dbReference type="InterPro" id="IPR041366">
    <property type="entry name" value="Pre-PUA"/>
</dbReference>
<keyword evidence="5" id="KW-1185">Reference proteome</keyword>
<dbReference type="Pfam" id="PF17832">
    <property type="entry name" value="Pre-PUA"/>
    <property type="match status" value="1"/>
</dbReference>
<dbReference type="InterPro" id="IPR015947">
    <property type="entry name" value="PUA-like_sf"/>
</dbReference>
<dbReference type="InterPro" id="IPR002478">
    <property type="entry name" value="PUA"/>
</dbReference>
<dbReference type="CDD" id="cd11609">
    <property type="entry name" value="MCT1_N"/>
    <property type="match status" value="1"/>
</dbReference>
<comment type="subcellular location">
    <subcellularLocation>
        <location evidence="1">Cytoplasm</location>
    </subcellularLocation>
</comment>
<evidence type="ECO:0000256" key="1">
    <source>
        <dbReference type="ARBA" id="ARBA00004496"/>
    </source>
</evidence>
<evidence type="ECO:0000259" key="3">
    <source>
        <dbReference type="SMART" id="SM00359"/>
    </source>
</evidence>
<dbReference type="GO" id="GO:0005737">
    <property type="term" value="C:cytoplasm"/>
    <property type="evidence" value="ECO:0007669"/>
    <property type="project" value="UniProtKB-SubCell"/>
</dbReference>
<accession>A0A0E9NI29</accession>
<dbReference type="CDD" id="cd21155">
    <property type="entry name" value="PUA_MCTS-1-like"/>
    <property type="match status" value="1"/>
</dbReference>
<dbReference type="InterPro" id="IPR016437">
    <property type="entry name" value="MCT-1/Tma20"/>
</dbReference>
<dbReference type="STRING" id="698492.A0A0E9NI29"/>
<protein>
    <recommendedName>
        <fullName evidence="3">PUA domain-containing protein</fullName>
    </recommendedName>
</protein>
<evidence type="ECO:0000313" key="5">
    <source>
        <dbReference type="Proteomes" id="UP000033140"/>
    </source>
</evidence>
<dbReference type="Proteomes" id="UP000033140">
    <property type="component" value="Unassembled WGS sequence"/>
</dbReference>
<reference evidence="4 5" key="3">
    <citation type="journal article" date="2015" name="Genome Announc.">
        <title>Draft Genome Sequence of the Archiascomycetous Yeast Saitoella complicata.</title>
        <authorList>
            <person name="Yamauchi K."/>
            <person name="Kondo S."/>
            <person name="Hamamoto M."/>
            <person name="Takahashi Y."/>
            <person name="Ogura Y."/>
            <person name="Hayashi T."/>
            <person name="Nishida H."/>
        </authorList>
    </citation>
    <scope>NUCLEOTIDE SEQUENCE [LARGE SCALE GENOMIC DNA]</scope>
    <source>
        <strain evidence="4 5">NRRL Y-17804</strain>
    </source>
</reference>
<dbReference type="NCBIfam" id="TIGR00451">
    <property type="entry name" value="unchar_dom_2"/>
    <property type="match status" value="1"/>
</dbReference>
<proteinExistence type="predicted"/>
<keyword evidence="2" id="KW-0963">Cytoplasm</keyword>
<feature type="domain" description="PUA" evidence="3">
    <location>
        <begin position="155"/>
        <end position="237"/>
    </location>
</feature>
<dbReference type="PANTHER" id="PTHR22798">
    <property type="entry name" value="MCT-1 PROTEIN"/>
    <property type="match status" value="1"/>
</dbReference>
<dbReference type="PROSITE" id="PS50890">
    <property type="entry name" value="PUA"/>
    <property type="match status" value="1"/>
</dbReference>
<dbReference type="Gene3D" id="3.10.400.20">
    <property type="match status" value="1"/>
</dbReference>